<evidence type="ECO:0000313" key="1">
    <source>
        <dbReference type="EMBL" id="KCZ86886.1"/>
    </source>
</evidence>
<dbReference type="RefSeq" id="WP_011648215.1">
    <property type="nucleotide sequence ID" value="NZ_ARYI01000021.1"/>
</dbReference>
<dbReference type="AlphaFoldDB" id="A0A059F8I4"/>
<evidence type="ECO:0000313" key="2">
    <source>
        <dbReference type="Proteomes" id="UP000025061"/>
    </source>
</evidence>
<protein>
    <submittedName>
        <fullName evidence="1">Uncharacterized protein</fullName>
    </submittedName>
</protein>
<dbReference type="PATRIC" id="fig|1280951.3.peg.3320"/>
<proteinExistence type="predicted"/>
<name>A0A059F8I4_9PROT</name>
<keyword evidence="2" id="KW-1185">Reference proteome</keyword>
<sequence length="99" mass="10777">MTPYKTVWVRAGKLKKEEKKLLGRGKKLVDDPHQADIAELATLIETACNTLHEEGYDIISILPSVSGHSEKGVMSQGGYGFGFSITDGAVITARRKTTD</sequence>
<dbReference type="OrthoDB" id="9900369at2"/>
<reference evidence="1 2" key="1">
    <citation type="submission" date="2013-04" db="EMBL/GenBank/DDBJ databases">
        <title>Hyphomonas hirschiana VP5 Genome Sequencing.</title>
        <authorList>
            <person name="Lai Q."/>
            <person name="Shao Z."/>
        </authorList>
    </citation>
    <scope>NUCLEOTIDE SEQUENCE [LARGE SCALE GENOMIC DNA]</scope>
    <source>
        <strain evidence="1 2">VP5</strain>
    </source>
</reference>
<organism evidence="1 2">
    <name type="scientific">Hyphomonas hirschiana VP5</name>
    <dbReference type="NCBI Taxonomy" id="1280951"/>
    <lineage>
        <taxon>Bacteria</taxon>
        <taxon>Pseudomonadati</taxon>
        <taxon>Pseudomonadota</taxon>
        <taxon>Alphaproteobacteria</taxon>
        <taxon>Hyphomonadales</taxon>
        <taxon>Hyphomonadaceae</taxon>
        <taxon>Hyphomonas</taxon>
    </lineage>
</organism>
<accession>A0A059F8I4</accession>
<comment type="caution">
    <text evidence="1">The sequence shown here is derived from an EMBL/GenBank/DDBJ whole genome shotgun (WGS) entry which is preliminary data.</text>
</comment>
<gene>
    <name evidence="1" type="ORF">HHI_16477</name>
</gene>
<dbReference type="EMBL" id="ARYI01000021">
    <property type="protein sequence ID" value="KCZ86886.1"/>
    <property type="molecule type" value="Genomic_DNA"/>
</dbReference>
<dbReference type="Proteomes" id="UP000025061">
    <property type="component" value="Unassembled WGS sequence"/>
</dbReference>